<organism evidence="1 2">
    <name type="scientific">Araneus ventricosus</name>
    <name type="common">Orbweaver spider</name>
    <name type="synonym">Epeira ventricosa</name>
    <dbReference type="NCBI Taxonomy" id="182803"/>
    <lineage>
        <taxon>Eukaryota</taxon>
        <taxon>Metazoa</taxon>
        <taxon>Ecdysozoa</taxon>
        <taxon>Arthropoda</taxon>
        <taxon>Chelicerata</taxon>
        <taxon>Arachnida</taxon>
        <taxon>Araneae</taxon>
        <taxon>Araneomorphae</taxon>
        <taxon>Entelegynae</taxon>
        <taxon>Araneoidea</taxon>
        <taxon>Araneidae</taxon>
        <taxon>Araneus</taxon>
    </lineage>
</organism>
<evidence type="ECO:0000313" key="1">
    <source>
        <dbReference type="EMBL" id="GBL78233.1"/>
    </source>
</evidence>
<dbReference type="Proteomes" id="UP000499080">
    <property type="component" value="Unassembled WGS sequence"/>
</dbReference>
<gene>
    <name evidence="1" type="ORF">AVEN_231771_1</name>
</gene>
<feature type="non-terminal residue" evidence="1">
    <location>
        <position position="50"/>
    </location>
</feature>
<accession>A0A4Y2AEG1</accession>
<name>A0A4Y2AEG1_ARAVE</name>
<keyword evidence="2" id="KW-1185">Reference proteome</keyword>
<comment type="caution">
    <text evidence="1">The sequence shown here is derived from an EMBL/GenBank/DDBJ whole genome shotgun (WGS) entry which is preliminary data.</text>
</comment>
<reference evidence="1 2" key="1">
    <citation type="journal article" date="2019" name="Sci. Rep.">
        <title>Orb-weaving spider Araneus ventricosus genome elucidates the spidroin gene catalogue.</title>
        <authorList>
            <person name="Kono N."/>
            <person name="Nakamura H."/>
            <person name="Ohtoshi R."/>
            <person name="Moran D.A.P."/>
            <person name="Shinohara A."/>
            <person name="Yoshida Y."/>
            <person name="Fujiwara M."/>
            <person name="Mori M."/>
            <person name="Tomita M."/>
            <person name="Arakawa K."/>
        </authorList>
    </citation>
    <scope>NUCLEOTIDE SEQUENCE [LARGE SCALE GENOMIC DNA]</scope>
</reference>
<dbReference type="AlphaFoldDB" id="A0A4Y2AEG1"/>
<dbReference type="EMBL" id="BGPR01080322">
    <property type="protein sequence ID" value="GBL78233.1"/>
    <property type="molecule type" value="Genomic_DNA"/>
</dbReference>
<protein>
    <submittedName>
        <fullName evidence="1">Uncharacterized protein</fullName>
    </submittedName>
</protein>
<evidence type="ECO:0000313" key="2">
    <source>
        <dbReference type="Proteomes" id="UP000499080"/>
    </source>
</evidence>
<sequence>MEATQPQDIILLTRKARPRFLIRRVLINVLVVTSDGISHKEHHPALARYP</sequence>
<proteinExistence type="predicted"/>